<keyword evidence="5 6" id="KW-0472">Membrane</keyword>
<gene>
    <name evidence="7" type="ORF">BP6252_11890</name>
</gene>
<keyword evidence="8" id="KW-1185">Reference proteome</keyword>
<evidence type="ECO:0000313" key="7">
    <source>
        <dbReference type="EMBL" id="RDW62457.1"/>
    </source>
</evidence>
<comment type="similarity">
    <text evidence="2">Belongs to the acetate uptake transporter (AceTr) (TC 2.A.96) family.</text>
</comment>
<dbReference type="GO" id="GO:0015123">
    <property type="term" value="F:acetate transmembrane transporter activity"/>
    <property type="evidence" value="ECO:0007669"/>
    <property type="project" value="TreeGrafter"/>
</dbReference>
<keyword evidence="3 6" id="KW-0812">Transmembrane</keyword>
<reference evidence="7 8" key="1">
    <citation type="journal article" date="2018" name="IMA Fungus">
        <title>IMA Genome-F 9: Draft genome sequence of Annulohypoxylon stygium, Aspergillus mulundensis, Berkeleyomyces basicola (syn. Thielaviopsis basicola), Ceratocystis smalleyi, two Cercospora beticola strains, Coleophoma cylindrospora, Fusarium fracticaudum, Phialophora cf. hyalina, and Morchella septimelata.</title>
        <authorList>
            <person name="Wingfield B.D."/>
            <person name="Bills G.F."/>
            <person name="Dong Y."/>
            <person name="Huang W."/>
            <person name="Nel W.J."/>
            <person name="Swalarsk-Parry B.S."/>
            <person name="Vaghefi N."/>
            <person name="Wilken P.M."/>
            <person name="An Z."/>
            <person name="de Beer Z.W."/>
            <person name="De Vos L."/>
            <person name="Chen L."/>
            <person name="Duong T.A."/>
            <person name="Gao Y."/>
            <person name="Hammerbacher A."/>
            <person name="Kikkert J.R."/>
            <person name="Li Y."/>
            <person name="Li H."/>
            <person name="Li K."/>
            <person name="Li Q."/>
            <person name="Liu X."/>
            <person name="Ma X."/>
            <person name="Naidoo K."/>
            <person name="Pethybridge S.J."/>
            <person name="Sun J."/>
            <person name="Steenkamp E.T."/>
            <person name="van der Nest M.A."/>
            <person name="van Wyk S."/>
            <person name="Wingfield M.J."/>
            <person name="Xiong C."/>
            <person name="Yue Q."/>
            <person name="Zhang X."/>
        </authorList>
    </citation>
    <scope>NUCLEOTIDE SEQUENCE [LARGE SCALE GENOMIC DNA]</scope>
    <source>
        <strain evidence="7 8">BP6252</strain>
    </source>
</reference>
<proteinExistence type="inferred from homology"/>
<dbReference type="OrthoDB" id="3543131at2759"/>
<evidence type="ECO:0000256" key="6">
    <source>
        <dbReference type="SAM" id="Phobius"/>
    </source>
</evidence>
<dbReference type="EMBL" id="PDLM01000014">
    <property type="protein sequence ID" value="RDW62457.1"/>
    <property type="molecule type" value="Genomic_DNA"/>
</dbReference>
<dbReference type="PANTHER" id="PTHR31123:SF4">
    <property type="entry name" value="PROTEIN ALCS"/>
    <property type="match status" value="1"/>
</dbReference>
<dbReference type="Pfam" id="PF01184">
    <property type="entry name" value="Gpr1_Fun34_YaaH"/>
    <property type="match status" value="1"/>
</dbReference>
<feature type="transmembrane region" description="Helical" evidence="6">
    <location>
        <begin position="183"/>
        <end position="202"/>
    </location>
</feature>
<dbReference type="AlphaFoldDB" id="A0A3D8QL37"/>
<sequence>MSEKREQILSKDMESNHIESTITSEELRILRRLRTLESADYEVQYFDNKHAPRGDMFSKMGNPSALGISVFAVANTMIALFLMQVRGIQHSNALVGVLWFTGGIASWLTAILELFIGNTFGWCVFGSFAGYYFAFASVLTPSFGIAAAYTDPAELNNALGVFFCVWASLFLIFLIASVKTNLIFVWIFTLVDFTAWLLAASYFQAADGNTAVALKLQKAGGAFLFACAMGGWYLLFIQLTESLNFGFKLPTGSLAPREKEEVRLPLTISPDAYLTLGASVTKSRSPNECGLVYDTDRHIMKKGGGLFVAIGLVIIGSEQI</sequence>
<protein>
    <submittedName>
        <fullName evidence="7">Uncharacterized protein</fullName>
    </submittedName>
</protein>
<feature type="transmembrane region" description="Helical" evidence="6">
    <location>
        <begin position="155"/>
        <end position="176"/>
    </location>
</feature>
<keyword evidence="4 6" id="KW-1133">Transmembrane helix</keyword>
<feature type="transmembrane region" description="Helical" evidence="6">
    <location>
        <begin position="65"/>
        <end position="85"/>
    </location>
</feature>
<dbReference type="GO" id="GO:0005886">
    <property type="term" value="C:plasma membrane"/>
    <property type="evidence" value="ECO:0007669"/>
    <property type="project" value="TreeGrafter"/>
</dbReference>
<dbReference type="PANTHER" id="PTHR31123">
    <property type="entry name" value="ACCUMULATION OF DYADS PROTEIN 2-RELATED"/>
    <property type="match status" value="1"/>
</dbReference>
<dbReference type="InterPro" id="IPR051633">
    <property type="entry name" value="AceTr"/>
</dbReference>
<evidence type="ECO:0000256" key="4">
    <source>
        <dbReference type="ARBA" id="ARBA00022989"/>
    </source>
</evidence>
<evidence type="ECO:0000313" key="8">
    <source>
        <dbReference type="Proteomes" id="UP000256645"/>
    </source>
</evidence>
<comment type="subcellular location">
    <subcellularLocation>
        <location evidence="1">Membrane</location>
        <topology evidence="1">Multi-pass membrane protein</topology>
    </subcellularLocation>
</comment>
<dbReference type="InterPro" id="IPR000791">
    <property type="entry name" value="Gpr1/Fun34/SatP-like"/>
</dbReference>
<evidence type="ECO:0000256" key="1">
    <source>
        <dbReference type="ARBA" id="ARBA00004141"/>
    </source>
</evidence>
<name>A0A3D8QL37_9HELO</name>
<feature type="transmembrane region" description="Helical" evidence="6">
    <location>
        <begin position="97"/>
        <end position="116"/>
    </location>
</feature>
<evidence type="ECO:0000256" key="3">
    <source>
        <dbReference type="ARBA" id="ARBA00022692"/>
    </source>
</evidence>
<accession>A0A3D8QL37</accession>
<evidence type="ECO:0000256" key="2">
    <source>
        <dbReference type="ARBA" id="ARBA00005587"/>
    </source>
</evidence>
<comment type="caution">
    <text evidence="7">The sequence shown here is derived from an EMBL/GenBank/DDBJ whole genome shotgun (WGS) entry which is preliminary data.</text>
</comment>
<evidence type="ECO:0000256" key="5">
    <source>
        <dbReference type="ARBA" id="ARBA00023136"/>
    </source>
</evidence>
<feature type="transmembrane region" description="Helical" evidence="6">
    <location>
        <begin position="222"/>
        <end position="239"/>
    </location>
</feature>
<organism evidence="7 8">
    <name type="scientific">Coleophoma cylindrospora</name>
    <dbReference type="NCBI Taxonomy" id="1849047"/>
    <lineage>
        <taxon>Eukaryota</taxon>
        <taxon>Fungi</taxon>
        <taxon>Dikarya</taxon>
        <taxon>Ascomycota</taxon>
        <taxon>Pezizomycotina</taxon>
        <taxon>Leotiomycetes</taxon>
        <taxon>Helotiales</taxon>
        <taxon>Dermateaceae</taxon>
        <taxon>Coleophoma</taxon>
    </lineage>
</organism>
<feature type="transmembrane region" description="Helical" evidence="6">
    <location>
        <begin position="128"/>
        <end position="149"/>
    </location>
</feature>
<dbReference type="Proteomes" id="UP000256645">
    <property type="component" value="Unassembled WGS sequence"/>
</dbReference>